<organism evidence="2 3">
    <name type="scientific">Candidatus Buchananbacteria bacterium RIFCSPLOWO2_01_FULL_39_33</name>
    <dbReference type="NCBI Taxonomy" id="1797543"/>
    <lineage>
        <taxon>Bacteria</taxon>
        <taxon>Candidatus Buchananiibacteriota</taxon>
    </lineage>
</organism>
<dbReference type="PANTHER" id="PTHR48090:SF7">
    <property type="entry name" value="RFBJ PROTEIN"/>
    <property type="match status" value="1"/>
</dbReference>
<proteinExistence type="predicted"/>
<dbReference type="AlphaFoldDB" id="A0A1G1YM30"/>
<evidence type="ECO:0000259" key="1">
    <source>
        <dbReference type="Pfam" id="PF00535"/>
    </source>
</evidence>
<gene>
    <name evidence="2" type="ORF">A3A02_01580</name>
</gene>
<comment type="caution">
    <text evidence="2">The sequence shown here is derived from an EMBL/GenBank/DDBJ whole genome shotgun (WGS) entry which is preliminary data.</text>
</comment>
<dbReference type="Gene3D" id="3.90.550.10">
    <property type="entry name" value="Spore Coat Polysaccharide Biosynthesis Protein SpsA, Chain A"/>
    <property type="match status" value="1"/>
</dbReference>
<evidence type="ECO:0000313" key="3">
    <source>
        <dbReference type="Proteomes" id="UP000177376"/>
    </source>
</evidence>
<sequence length="220" mass="24441">MKILVLIPAYNEESTIGEVIRDVRTLGFDILVVDDGSNDKTAELAKNNGAVVLSHQINRGQGAAISTGIAYAQNKNYEIMVFFDADGQMKAAEIKNLLQPILSAGYEAVLGSRFLGRAENIPLAKLLTLKLALLFTKFTTDLKLTDSHNGFQAWKLSTLAKINLTQDRQAYASELLEEIAANKIKYQEVPVTIAYTVYSRRKGQSVFNAFNILWDLIIKR</sequence>
<dbReference type="Proteomes" id="UP000177376">
    <property type="component" value="Unassembled WGS sequence"/>
</dbReference>
<reference evidence="2 3" key="1">
    <citation type="journal article" date="2016" name="Nat. Commun.">
        <title>Thousands of microbial genomes shed light on interconnected biogeochemical processes in an aquifer system.</title>
        <authorList>
            <person name="Anantharaman K."/>
            <person name="Brown C.T."/>
            <person name="Hug L.A."/>
            <person name="Sharon I."/>
            <person name="Castelle C.J."/>
            <person name="Probst A.J."/>
            <person name="Thomas B.C."/>
            <person name="Singh A."/>
            <person name="Wilkins M.J."/>
            <person name="Karaoz U."/>
            <person name="Brodie E.L."/>
            <person name="Williams K.H."/>
            <person name="Hubbard S.S."/>
            <person name="Banfield J.F."/>
        </authorList>
    </citation>
    <scope>NUCLEOTIDE SEQUENCE [LARGE SCALE GENOMIC DNA]</scope>
</reference>
<dbReference type="InterPro" id="IPR029044">
    <property type="entry name" value="Nucleotide-diphossugar_trans"/>
</dbReference>
<dbReference type="InterPro" id="IPR001173">
    <property type="entry name" value="Glyco_trans_2-like"/>
</dbReference>
<dbReference type="PANTHER" id="PTHR48090">
    <property type="entry name" value="UNDECAPRENYL-PHOSPHATE 4-DEOXY-4-FORMAMIDO-L-ARABINOSE TRANSFERASE-RELATED"/>
    <property type="match status" value="1"/>
</dbReference>
<dbReference type="Pfam" id="PF00535">
    <property type="entry name" value="Glycos_transf_2"/>
    <property type="match status" value="1"/>
</dbReference>
<accession>A0A1G1YM30</accession>
<feature type="domain" description="Glycosyltransferase 2-like" evidence="1">
    <location>
        <begin position="5"/>
        <end position="129"/>
    </location>
</feature>
<protein>
    <recommendedName>
        <fullName evidence="1">Glycosyltransferase 2-like domain-containing protein</fullName>
    </recommendedName>
</protein>
<dbReference type="InterPro" id="IPR050256">
    <property type="entry name" value="Glycosyltransferase_2"/>
</dbReference>
<dbReference type="SUPFAM" id="SSF53448">
    <property type="entry name" value="Nucleotide-diphospho-sugar transferases"/>
    <property type="match status" value="1"/>
</dbReference>
<evidence type="ECO:0000313" key="2">
    <source>
        <dbReference type="EMBL" id="OGY52507.1"/>
    </source>
</evidence>
<dbReference type="CDD" id="cd04179">
    <property type="entry name" value="DPM_DPG-synthase_like"/>
    <property type="match status" value="1"/>
</dbReference>
<name>A0A1G1YM30_9BACT</name>
<dbReference type="EMBL" id="MHIM01000017">
    <property type="protein sequence ID" value="OGY52507.1"/>
    <property type="molecule type" value="Genomic_DNA"/>
</dbReference>